<comment type="caution">
    <text evidence="1">The sequence shown here is derived from an EMBL/GenBank/DDBJ whole genome shotgun (WGS) entry which is preliminary data.</text>
</comment>
<dbReference type="SUPFAM" id="SSF81383">
    <property type="entry name" value="F-box domain"/>
    <property type="match status" value="1"/>
</dbReference>
<keyword evidence="2" id="KW-1185">Reference proteome</keyword>
<dbReference type="InterPro" id="IPR036047">
    <property type="entry name" value="F-box-like_dom_sf"/>
</dbReference>
<sequence>MDSIKTKIKTIARKRRIPSAELLVGLDYYAYERIPKPKTFLFAKSHPKKRPDALASSLLPRLPTEIIHTILSFLPAAAAACFSISCLQILELVGKGYMDNVLREKANILSFVFLWAKDLPSQIFCTDCKCLYKKWTLRYYLHRRSLISCCELERQISDYRMMARGVIDCDRISPMCPTMMDQFMLEIESPEPSINMDKSRYPIPMGDLRQSRTGNYVNHVRADVALVDGSVIFRLQDTYLNINPEKPYETMFQTCRHIQIQINTDKDSIHAFKLGSATGNYWRTNDFQIADNDAPKSSASFDCPAANCDDKYHIQFERHAGQGILVSLTRRVNLGTSTTGERWKEFCHVRKPIKEPDHTGRLVLTVGNESKRQHKLADAAYYIERYSLSPSAIRDVVLEAQRDLVKTGWSNLMGPRQIVPNFKSENS</sequence>
<evidence type="ECO:0000313" key="2">
    <source>
        <dbReference type="Proteomes" id="UP000624404"/>
    </source>
</evidence>
<name>A0A8H2VWX0_9HELO</name>
<evidence type="ECO:0000313" key="1">
    <source>
        <dbReference type="EMBL" id="CAD6446397.1"/>
    </source>
</evidence>
<gene>
    <name evidence="1" type="ORF">SCLTRI_LOCUS6181</name>
</gene>
<dbReference type="OrthoDB" id="3538053at2759"/>
<reference evidence="1" key="1">
    <citation type="submission" date="2020-10" db="EMBL/GenBank/DDBJ databases">
        <authorList>
            <person name="Kusch S."/>
        </authorList>
    </citation>
    <scope>NUCLEOTIDE SEQUENCE</scope>
    <source>
        <strain evidence="1">SwB9</strain>
    </source>
</reference>
<accession>A0A8H2VWX0</accession>
<proteinExistence type="predicted"/>
<dbReference type="Proteomes" id="UP000624404">
    <property type="component" value="Unassembled WGS sequence"/>
</dbReference>
<protein>
    <submittedName>
        <fullName evidence="1">Def4247a-fe4b-41ec-8b5b-ed2021feecd5-CDS</fullName>
    </submittedName>
</protein>
<dbReference type="EMBL" id="CAJHIA010000019">
    <property type="protein sequence ID" value="CAD6446397.1"/>
    <property type="molecule type" value="Genomic_DNA"/>
</dbReference>
<organism evidence="1 2">
    <name type="scientific">Sclerotinia trifoliorum</name>
    <dbReference type="NCBI Taxonomy" id="28548"/>
    <lineage>
        <taxon>Eukaryota</taxon>
        <taxon>Fungi</taxon>
        <taxon>Dikarya</taxon>
        <taxon>Ascomycota</taxon>
        <taxon>Pezizomycotina</taxon>
        <taxon>Leotiomycetes</taxon>
        <taxon>Helotiales</taxon>
        <taxon>Sclerotiniaceae</taxon>
        <taxon>Sclerotinia</taxon>
    </lineage>
</organism>
<dbReference type="AlphaFoldDB" id="A0A8H2VWX0"/>